<dbReference type="RefSeq" id="WP_157977881.1">
    <property type="nucleotide sequence ID" value="NZ_CP139965.1"/>
</dbReference>
<dbReference type="Gene3D" id="3.30.70.60">
    <property type="match status" value="1"/>
</dbReference>
<dbReference type="InterPro" id="IPR014717">
    <property type="entry name" value="Transl_elong_EF1B/ribsomal_bS6"/>
</dbReference>
<dbReference type="EMBL" id="CP139965">
    <property type="protein sequence ID" value="WQD75943.1"/>
    <property type="molecule type" value="Genomic_DNA"/>
</dbReference>
<proteinExistence type="predicted"/>
<organism evidence="1 2">
    <name type="scientific">Paraburkholderia kururiensis</name>
    <dbReference type="NCBI Taxonomy" id="984307"/>
    <lineage>
        <taxon>Bacteria</taxon>
        <taxon>Pseudomonadati</taxon>
        <taxon>Pseudomonadota</taxon>
        <taxon>Betaproteobacteria</taxon>
        <taxon>Burkholderiales</taxon>
        <taxon>Burkholderiaceae</taxon>
        <taxon>Paraburkholderia</taxon>
    </lineage>
</organism>
<accession>A0ABZ0WF08</accession>
<gene>
    <name evidence="1" type="ORF">U0042_17635</name>
</gene>
<dbReference type="Proteomes" id="UP001325479">
    <property type="component" value="Chromosome"/>
</dbReference>
<reference evidence="1 2" key="1">
    <citation type="submission" date="2023-12" db="EMBL/GenBank/DDBJ databases">
        <title>Genome sequencing and assembly of bacterial species from a model synthetic community.</title>
        <authorList>
            <person name="Hogle S.L."/>
        </authorList>
    </citation>
    <scope>NUCLEOTIDE SEQUENCE [LARGE SCALE GENOMIC DNA]</scope>
    <source>
        <strain evidence="1 2">HAMBI 2494</strain>
    </source>
</reference>
<evidence type="ECO:0000313" key="2">
    <source>
        <dbReference type="Proteomes" id="UP001325479"/>
    </source>
</evidence>
<evidence type="ECO:0000313" key="1">
    <source>
        <dbReference type="EMBL" id="WQD75943.1"/>
    </source>
</evidence>
<sequence length="238" mass="25282">MALAEAQARLDDAREGIAHLPELRSIARGLPESNEAGKRGSFAGDARAIAALAASAGMVLSSLEPGSENGSATDAMRPIKLAAQADFSQLMDFLQGLQALPALAVPIESTVKRNADSLHIETLLHVHDDLRVPEAMREASRDRAADLFALDPDETFQRYLADPFAADRSDAAADALRLTGLLRDRRHALALVETSDSAIDVTAGERLLGERVLGVGETSLTLASDSGTHELVLQEVAR</sequence>
<keyword evidence="2" id="KW-1185">Reference proteome</keyword>
<protein>
    <submittedName>
        <fullName evidence="1">Uncharacterized protein</fullName>
    </submittedName>
</protein>
<name>A0ABZ0WF08_9BURK</name>